<evidence type="ECO:0000313" key="4">
    <source>
        <dbReference type="Proteomes" id="UP000248889"/>
    </source>
</evidence>
<dbReference type="RefSeq" id="WP_111506318.1">
    <property type="nucleotide sequence ID" value="NZ_QKYN01000130.1"/>
</dbReference>
<evidence type="ECO:0000256" key="1">
    <source>
        <dbReference type="ARBA" id="ARBA00023125"/>
    </source>
</evidence>
<feature type="domain" description="HTH merR-type" evidence="2">
    <location>
        <begin position="4"/>
        <end position="74"/>
    </location>
</feature>
<sequence length="288" mass="31423">MDATLPIGDFARATHLSVKTLRYYHRVGLLEPNEVDRHTGHRHYTTAQIPTAQIIRRFRALDMPVEQVAQVLAAPDLETRNTLIAAHLNQMEQQLTHAQNAVTSLRDLLTRPPGGTRADIGRRSVPTTPAAAITETVDVTEALTWYQGALGEIYAMLDAQGLASEGPAGGIFSTDLFTHERGPATIFVPCTGPLRPMGRVDALVIPAVELATIVHRGPHSNIDLAYGTLGAYVAEHALAVDGPIREYYPVGRRESSDTAQWRTEICWPIFHTGPAPDPHAPTVANDDR</sequence>
<dbReference type="GO" id="GO:0003700">
    <property type="term" value="F:DNA-binding transcription factor activity"/>
    <property type="evidence" value="ECO:0007669"/>
    <property type="project" value="InterPro"/>
</dbReference>
<dbReference type="InterPro" id="IPR011256">
    <property type="entry name" value="Reg_factor_effector_dom_sf"/>
</dbReference>
<reference evidence="3 4" key="1">
    <citation type="submission" date="2018-06" db="EMBL/GenBank/DDBJ databases">
        <title>Streptacidiphilus pinicola sp. nov., isolated from pine grove soil.</title>
        <authorList>
            <person name="Roh S.G."/>
            <person name="Park S."/>
            <person name="Kim M.-K."/>
            <person name="Yun B.-R."/>
            <person name="Park J."/>
            <person name="Kim M.J."/>
            <person name="Kim Y.S."/>
            <person name="Kim S.B."/>
        </authorList>
    </citation>
    <scope>NUCLEOTIDE SEQUENCE [LARGE SCALE GENOMIC DNA]</scope>
    <source>
        <strain evidence="3 4">MMS16-CNU450</strain>
    </source>
</reference>
<protein>
    <submittedName>
        <fullName evidence="3">MerR family transcriptional regulator</fullName>
    </submittedName>
</protein>
<dbReference type="Gene3D" id="1.10.1660.10">
    <property type="match status" value="1"/>
</dbReference>
<keyword evidence="4" id="KW-1185">Reference proteome</keyword>
<dbReference type="Pfam" id="PF06445">
    <property type="entry name" value="GyrI-like"/>
    <property type="match status" value="1"/>
</dbReference>
<dbReference type="Gene3D" id="3.20.80.10">
    <property type="entry name" value="Regulatory factor, effector binding domain"/>
    <property type="match status" value="1"/>
</dbReference>
<dbReference type="PROSITE" id="PS50937">
    <property type="entry name" value="HTH_MERR_2"/>
    <property type="match status" value="1"/>
</dbReference>
<dbReference type="CDD" id="cd01107">
    <property type="entry name" value="HTH_BmrR"/>
    <property type="match status" value="1"/>
</dbReference>
<dbReference type="PANTHER" id="PTHR30204">
    <property type="entry name" value="REDOX-CYCLING DRUG-SENSING TRANSCRIPTIONAL ACTIVATOR SOXR"/>
    <property type="match status" value="1"/>
</dbReference>
<dbReference type="AlphaFoldDB" id="A0A2X0IWA1"/>
<evidence type="ECO:0000259" key="2">
    <source>
        <dbReference type="PROSITE" id="PS50937"/>
    </source>
</evidence>
<gene>
    <name evidence="3" type="ORF">DN069_30050</name>
</gene>
<evidence type="ECO:0000313" key="3">
    <source>
        <dbReference type="EMBL" id="RAG81966.1"/>
    </source>
</evidence>
<dbReference type="Proteomes" id="UP000248889">
    <property type="component" value="Unassembled WGS sequence"/>
</dbReference>
<proteinExistence type="predicted"/>
<keyword evidence="1" id="KW-0238">DNA-binding</keyword>
<accession>A0A2X0IWA1</accession>
<dbReference type="InterPro" id="IPR029442">
    <property type="entry name" value="GyrI-like"/>
</dbReference>
<organism evidence="3 4">
    <name type="scientific">Streptacidiphilus pinicola</name>
    <dbReference type="NCBI Taxonomy" id="2219663"/>
    <lineage>
        <taxon>Bacteria</taxon>
        <taxon>Bacillati</taxon>
        <taxon>Actinomycetota</taxon>
        <taxon>Actinomycetes</taxon>
        <taxon>Kitasatosporales</taxon>
        <taxon>Streptomycetaceae</taxon>
        <taxon>Streptacidiphilus</taxon>
    </lineage>
</organism>
<comment type="caution">
    <text evidence="3">The sequence shown here is derived from an EMBL/GenBank/DDBJ whole genome shotgun (WGS) entry which is preliminary data.</text>
</comment>
<dbReference type="SMART" id="SM00871">
    <property type="entry name" value="AraC_E_bind"/>
    <property type="match status" value="1"/>
</dbReference>
<dbReference type="InterPro" id="IPR047057">
    <property type="entry name" value="MerR_fam"/>
</dbReference>
<dbReference type="GO" id="GO:0003677">
    <property type="term" value="F:DNA binding"/>
    <property type="evidence" value="ECO:0007669"/>
    <property type="project" value="UniProtKB-KW"/>
</dbReference>
<dbReference type="OrthoDB" id="7849865at2"/>
<dbReference type="SMART" id="SM00422">
    <property type="entry name" value="HTH_MERR"/>
    <property type="match status" value="1"/>
</dbReference>
<dbReference type="InterPro" id="IPR010499">
    <property type="entry name" value="AraC_E-bd"/>
</dbReference>
<dbReference type="EMBL" id="QKYN01000130">
    <property type="protein sequence ID" value="RAG81966.1"/>
    <property type="molecule type" value="Genomic_DNA"/>
</dbReference>
<dbReference type="Pfam" id="PF13411">
    <property type="entry name" value="MerR_1"/>
    <property type="match status" value="1"/>
</dbReference>
<name>A0A2X0IWA1_9ACTN</name>
<dbReference type="PANTHER" id="PTHR30204:SF97">
    <property type="entry name" value="MERR FAMILY REGULATORY PROTEIN"/>
    <property type="match status" value="1"/>
</dbReference>
<dbReference type="InterPro" id="IPR009061">
    <property type="entry name" value="DNA-bd_dom_put_sf"/>
</dbReference>
<dbReference type="SUPFAM" id="SSF46955">
    <property type="entry name" value="Putative DNA-binding domain"/>
    <property type="match status" value="1"/>
</dbReference>
<dbReference type="SUPFAM" id="SSF55136">
    <property type="entry name" value="Probable bacterial effector-binding domain"/>
    <property type="match status" value="1"/>
</dbReference>
<dbReference type="InterPro" id="IPR000551">
    <property type="entry name" value="MerR-type_HTH_dom"/>
</dbReference>